<proteinExistence type="predicted"/>
<name>K3WAT7_GLOUD</name>
<dbReference type="VEuPathDB" id="FungiDB:PYU1_G002076"/>
<dbReference type="SUPFAM" id="SSF50729">
    <property type="entry name" value="PH domain-like"/>
    <property type="match status" value="1"/>
</dbReference>
<dbReference type="InParanoid" id="K3WAT7"/>
<dbReference type="HOGENOM" id="CLU_944868_0_0_1"/>
<organism evidence="2 3">
    <name type="scientific">Globisporangium ultimum (strain ATCC 200006 / CBS 805.95 / DAOM BR144)</name>
    <name type="common">Pythium ultimum</name>
    <dbReference type="NCBI Taxonomy" id="431595"/>
    <lineage>
        <taxon>Eukaryota</taxon>
        <taxon>Sar</taxon>
        <taxon>Stramenopiles</taxon>
        <taxon>Oomycota</taxon>
        <taxon>Peronosporomycetes</taxon>
        <taxon>Pythiales</taxon>
        <taxon>Pythiaceae</taxon>
        <taxon>Globisporangium</taxon>
    </lineage>
</organism>
<reference evidence="3" key="1">
    <citation type="journal article" date="2010" name="Genome Biol.">
        <title>Genome sequence of the necrotrophic plant pathogen Pythium ultimum reveals original pathogenicity mechanisms and effector repertoire.</title>
        <authorList>
            <person name="Levesque C.A."/>
            <person name="Brouwer H."/>
            <person name="Cano L."/>
            <person name="Hamilton J.P."/>
            <person name="Holt C."/>
            <person name="Huitema E."/>
            <person name="Raffaele S."/>
            <person name="Robideau G.P."/>
            <person name="Thines M."/>
            <person name="Win J."/>
            <person name="Zerillo M.M."/>
            <person name="Beakes G.W."/>
            <person name="Boore J.L."/>
            <person name="Busam D."/>
            <person name="Dumas B."/>
            <person name="Ferriera S."/>
            <person name="Fuerstenberg S.I."/>
            <person name="Gachon C.M."/>
            <person name="Gaulin E."/>
            <person name="Govers F."/>
            <person name="Grenville-Briggs L."/>
            <person name="Horner N."/>
            <person name="Hostetler J."/>
            <person name="Jiang R.H."/>
            <person name="Johnson J."/>
            <person name="Krajaejun T."/>
            <person name="Lin H."/>
            <person name="Meijer H.J."/>
            <person name="Moore B."/>
            <person name="Morris P."/>
            <person name="Phuntmart V."/>
            <person name="Puiu D."/>
            <person name="Shetty J."/>
            <person name="Stajich J.E."/>
            <person name="Tripathy S."/>
            <person name="Wawra S."/>
            <person name="van West P."/>
            <person name="Whitty B.R."/>
            <person name="Coutinho P.M."/>
            <person name="Henrissat B."/>
            <person name="Martin F."/>
            <person name="Thomas P.D."/>
            <person name="Tyler B.M."/>
            <person name="De Vries R.P."/>
            <person name="Kamoun S."/>
            <person name="Yandell M."/>
            <person name="Tisserat N."/>
            <person name="Buell C.R."/>
        </authorList>
    </citation>
    <scope>NUCLEOTIDE SEQUENCE</scope>
    <source>
        <strain evidence="3">DAOM:BR144</strain>
    </source>
</reference>
<dbReference type="Gene3D" id="2.30.29.30">
    <property type="entry name" value="Pleckstrin-homology domain (PH domain)/Phosphotyrosine-binding domain (PTB)"/>
    <property type="match status" value="1"/>
</dbReference>
<dbReference type="Proteomes" id="UP000019132">
    <property type="component" value="Unassembled WGS sequence"/>
</dbReference>
<evidence type="ECO:0000313" key="3">
    <source>
        <dbReference type="Proteomes" id="UP000019132"/>
    </source>
</evidence>
<feature type="compositionally biased region" description="Basic and acidic residues" evidence="1">
    <location>
        <begin position="177"/>
        <end position="187"/>
    </location>
</feature>
<evidence type="ECO:0008006" key="4">
    <source>
        <dbReference type="Google" id="ProtNLM"/>
    </source>
</evidence>
<dbReference type="EnsemblProtists" id="PYU1_T002078">
    <property type="protein sequence ID" value="PYU1_T002078"/>
    <property type="gene ID" value="PYU1_G002076"/>
</dbReference>
<dbReference type="eggNOG" id="ENOG502RX55">
    <property type="taxonomic scope" value="Eukaryota"/>
</dbReference>
<feature type="region of interest" description="Disordered" evidence="1">
    <location>
        <begin position="177"/>
        <end position="209"/>
    </location>
</feature>
<accession>K3WAT7</accession>
<dbReference type="AlphaFoldDB" id="K3WAT7"/>
<reference evidence="2" key="3">
    <citation type="submission" date="2015-02" db="UniProtKB">
        <authorList>
            <consortium name="EnsemblProtists"/>
        </authorList>
    </citation>
    <scope>IDENTIFICATION</scope>
    <source>
        <strain evidence="2">DAOM BR144</strain>
    </source>
</reference>
<evidence type="ECO:0000313" key="2">
    <source>
        <dbReference type="EnsemblProtists" id="PYU1_T002078"/>
    </source>
</evidence>
<sequence length="295" mass="32826">MSSMEGYLMKRGLKMPVMHDRYCVATWEVDQAQNKYVLLRSYKSHKNFLKHPTKPASAVTLKCFGDWDGYGNFHKYEHAFLFETRESKVFLCAAPSDDDKRKWIEFMTNAGPKQDEAPTTAATMANNANSIGRGSLELKQMMRPSLTLNKGLSSRFINEIASTNAPEKKENNRLLARDDDTHSHSMTDSEFSPEDAHSPTSSGCASPHPGLDRGGVFTFGSPIKPSLHNHTLGYVHGLAPTRLSFPDIVTALTRQQSVESQSSDDARSLQEDLAFAFEFAPFTVSVPEVADIDEV</sequence>
<protein>
    <recommendedName>
        <fullName evidence="4">PH domain-containing protein</fullName>
    </recommendedName>
</protein>
<evidence type="ECO:0000256" key="1">
    <source>
        <dbReference type="SAM" id="MobiDB-lite"/>
    </source>
</evidence>
<dbReference type="InterPro" id="IPR011993">
    <property type="entry name" value="PH-like_dom_sf"/>
</dbReference>
<keyword evidence="3" id="KW-1185">Reference proteome</keyword>
<reference evidence="3" key="2">
    <citation type="submission" date="2010-04" db="EMBL/GenBank/DDBJ databases">
        <authorList>
            <person name="Buell R."/>
            <person name="Hamilton J."/>
            <person name="Hostetler J."/>
        </authorList>
    </citation>
    <scope>NUCLEOTIDE SEQUENCE [LARGE SCALE GENOMIC DNA]</scope>
    <source>
        <strain evidence="3">DAOM:BR144</strain>
    </source>
</reference>
<dbReference type="EMBL" id="GL376634">
    <property type="status" value="NOT_ANNOTATED_CDS"/>
    <property type="molecule type" value="Genomic_DNA"/>
</dbReference>
<dbReference type="STRING" id="431595.K3WAT7"/>